<comment type="caution">
    <text evidence="1">The sequence shown here is derived from an EMBL/GenBank/DDBJ whole genome shotgun (WGS) entry which is preliminary data.</text>
</comment>
<sequence length="112" mass="12992">MSDRDLKQQLAEIQKDHEERMAAICIFRVHQKSSASSYAKEFLDIARHLKWNDAAYMAIFEKGLKFDVQKILCDRERPEALSALIERAIEIDNRIQRLGKNQCGSLPWASRS</sequence>
<evidence type="ECO:0000313" key="2">
    <source>
        <dbReference type="Proteomes" id="UP001143548"/>
    </source>
</evidence>
<evidence type="ECO:0008006" key="3">
    <source>
        <dbReference type="Google" id="ProtNLM"/>
    </source>
</evidence>
<dbReference type="EMBL" id="BROQ01000127">
    <property type="protein sequence ID" value="GKZ25916.1"/>
    <property type="molecule type" value="Genomic_DNA"/>
</dbReference>
<dbReference type="AlphaFoldDB" id="A0A9W5Z1A8"/>
<reference evidence="1" key="1">
    <citation type="submission" date="2022-07" db="EMBL/GenBank/DDBJ databases">
        <title>Taxonomy of Aspergillus series Nigri: significant species reduction supported by multi-species coalescent approaches.</title>
        <authorList>
            <person name="Bian C."/>
            <person name="Kusuya Y."/>
            <person name="Sklenar F."/>
            <person name="D'hooge E."/>
            <person name="Yaguchi T."/>
            <person name="Takahashi H."/>
            <person name="Hubka V."/>
        </authorList>
    </citation>
    <scope>NUCLEOTIDE SEQUENCE</scope>
    <source>
        <strain evidence="1">CBS 733.88</strain>
    </source>
</reference>
<name>A0A9W5Z1A8_9EURO</name>
<protein>
    <recommendedName>
        <fullName evidence="3">Retrotransposon gag domain-containing protein</fullName>
    </recommendedName>
</protein>
<dbReference type="Proteomes" id="UP001143548">
    <property type="component" value="Unassembled WGS sequence"/>
</dbReference>
<organism evidence="1 2">
    <name type="scientific">Aspergillus brasiliensis</name>
    <dbReference type="NCBI Taxonomy" id="319629"/>
    <lineage>
        <taxon>Eukaryota</taxon>
        <taxon>Fungi</taxon>
        <taxon>Dikarya</taxon>
        <taxon>Ascomycota</taxon>
        <taxon>Pezizomycotina</taxon>
        <taxon>Eurotiomycetes</taxon>
        <taxon>Eurotiomycetidae</taxon>
        <taxon>Eurotiales</taxon>
        <taxon>Aspergillaceae</taxon>
        <taxon>Aspergillus</taxon>
        <taxon>Aspergillus subgen. Circumdati</taxon>
    </lineage>
</organism>
<accession>A0A9W5Z1A8</accession>
<evidence type="ECO:0000313" key="1">
    <source>
        <dbReference type="EMBL" id="GKZ25916.1"/>
    </source>
</evidence>
<proteinExistence type="predicted"/>
<gene>
    <name evidence="1" type="ORF">AbraCBS73388_001727</name>
</gene>